<evidence type="ECO:0000313" key="2">
    <source>
        <dbReference type="Proteomes" id="UP000276991"/>
    </source>
</evidence>
<sequence>MKNETGEGHWYPLPPPPPPPPISPVYGEMSPFSYPYGYQQPSTGYYPYTSCYPSVSCDKVTPVPLDQFYCSAHGSFALGTVVKLFLSAGNPPNKLMREFCRFTATSSETSCSTCCKIAARHYTTSADEVSGIIFTFDPNMPPVQTHPKPQYTSLLRKKRAIKITTPTETNPKSSIKMQNAVSLAISPGLTPIGSSITPSNDVPQCFCCAPMRSIHPF</sequence>
<proteinExistence type="predicted"/>
<evidence type="ECO:0000313" key="1">
    <source>
        <dbReference type="EMBL" id="VBB28415.1"/>
    </source>
</evidence>
<gene>
    <name evidence="1" type="ORF">NAV_LOCUS3245</name>
</gene>
<reference evidence="1 2" key="1">
    <citation type="submission" date="2018-08" db="EMBL/GenBank/DDBJ databases">
        <authorList>
            <person name="Laetsch R D."/>
            <person name="Stevens L."/>
            <person name="Kumar S."/>
            <person name="Blaxter L. M."/>
        </authorList>
    </citation>
    <scope>NUCLEOTIDE SEQUENCE [LARGE SCALE GENOMIC DNA]</scope>
</reference>
<dbReference type="STRING" id="6277.A0A498S4X9"/>
<dbReference type="Proteomes" id="UP000276991">
    <property type="component" value="Unassembled WGS sequence"/>
</dbReference>
<dbReference type="OrthoDB" id="5830808at2759"/>
<name>A0A498S4X9_ACAVI</name>
<accession>A0A498S4X9</accession>
<organism evidence="1 2">
    <name type="scientific">Acanthocheilonema viteae</name>
    <name type="common">Filarial nematode worm</name>
    <name type="synonym">Dipetalonema viteae</name>
    <dbReference type="NCBI Taxonomy" id="6277"/>
    <lineage>
        <taxon>Eukaryota</taxon>
        <taxon>Metazoa</taxon>
        <taxon>Ecdysozoa</taxon>
        <taxon>Nematoda</taxon>
        <taxon>Chromadorea</taxon>
        <taxon>Rhabditida</taxon>
        <taxon>Spirurina</taxon>
        <taxon>Spiruromorpha</taxon>
        <taxon>Filarioidea</taxon>
        <taxon>Onchocercidae</taxon>
        <taxon>Acanthocheilonema</taxon>
    </lineage>
</organism>
<keyword evidence="2" id="KW-1185">Reference proteome</keyword>
<dbReference type="AlphaFoldDB" id="A0A498S4X9"/>
<protein>
    <submittedName>
        <fullName evidence="1">Uncharacterized protein</fullName>
    </submittedName>
</protein>
<dbReference type="EMBL" id="UPTC01000400">
    <property type="protein sequence ID" value="VBB28415.1"/>
    <property type="molecule type" value="Genomic_DNA"/>
</dbReference>